<dbReference type="GO" id="GO:0005509">
    <property type="term" value="F:calcium ion binding"/>
    <property type="evidence" value="ECO:0007669"/>
    <property type="project" value="InterPro"/>
</dbReference>
<dbReference type="InterPro" id="IPR049883">
    <property type="entry name" value="NOTCH1_EGF-like"/>
</dbReference>
<evidence type="ECO:0000313" key="5">
    <source>
        <dbReference type="EMBL" id="CEK50096.1"/>
    </source>
</evidence>
<keyword evidence="2" id="KW-0677">Repeat</keyword>
<accession>A0A0B6Y2M6</accession>
<feature type="non-terminal residue" evidence="5">
    <location>
        <position position="156"/>
    </location>
</feature>
<dbReference type="PROSITE" id="PS01187">
    <property type="entry name" value="EGF_CA"/>
    <property type="match status" value="1"/>
</dbReference>
<name>A0A0B6Y2M6_9EUPU</name>
<dbReference type="InterPro" id="IPR018097">
    <property type="entry name" value="EGF_Ca-bd_CS"/>
</dbReference>
<dbReference type="InterPro" id="IPR001881">
    <property type="entry name" value="EGF-like_Ca-bd_dom"/>
</dbReference>
<sequence>QHECDQICTNIEGSFKCSCHPGYTYDILNKCKKNALDPCQNLTHINCSYGCEVINDIAQCFCSTGYKLADDGFSCVDINECEQNLCSQNCLNLAGSYMCSCHAGFILTGDKLSCDFCLPNQYGVNCNSSCSCRGRSTACDGVKGCICMDNWTGNEC</sequence>
<feature type="domain" description="EGF-like" evidence="4">
    <location>
        <begin position="99"/>
        <end position="114"/>
    </location>
</feature>
<dbReference type="InterPro" id="IPR009030">
    <property type="entry name" value="Growth_fac_rcpt_cys_sf"/>
</dbReference>
<reference evidence="5" key="1">
    <citation type="submission" date="2014-12" db="EMBL/GenBank/DDBJ databases">
        <title>Insight into the proteome of Arion vulgaris.</title>
        <authorList>
            <person name="Aradska J."/>
            <person name="Bulat T."/>
            <person name="Smidak R."/>
            <person name="Sarate P."/>
            <person name="Gangsoo J."/>
            <person name="Sialana F."/>
            <person name="Bilban M."/>
            <person name="Lubec G."/>
        </authorList>
    </citation>
    <scope>NUCLEOTIDE SEQUENCE</scope>
    <source>
        <tissue evidence="5">Skin</tissue>
    </source>
</reference>
<dbReference type="SUPFAM" id="SSF57184">
    <property type="entry name" value="Growth factor receptor domain"/>
    <property type="match status" value="1"/>
</dbReference>
<keyword evidence="1" id="KW-0245">EGF-like domain</keyword>
<dbReference type="EMBL" id="HACG01003231">
    <property type="protein sequence ID" value="CEK50096.1"/>
    <property type="molecule type" value="Transcribed_RNA"/>
</dbReference>
<dbReference type="Gene3D" id="2.10.25.10">
    <property type="entry name" value="Laminin"/>
    <property type="match status" value="3"/>
</dbReference>
<feature type="non-terminal residue" evidence="5">
    <location>
        <position position="1"/>
    </location>
</feature>
<dbReference type="SMART" id="SM00179">
    <property type="entry name" value="EGF_CA"/>
    <property type="match status" value="2"/>
</dbReference>
<evidence type="ECO:0000256" key="3">
    <source>
        <dbReference type="ARBA" id="ARBA00023157"/>
    </source>
</evidence>
<dbReference type="PROSITE" id="PS00010">
    <property type="entry name" value="ASX_HYDROXYL"/>
    <property type="match status" value="1"/>
</dbReference>
<dbReference type="InterPro" id="IPR050751">
    <property type="entry name" value="ECM_structural_protein"/>
</dbReference>
<dbReference type="FunFam" id="2.10.25.10:FF:000119">
    <property type="entry name" value="vitamin K-dependent protein S"/>
    <property type="match status" value="1"/>
</dbReference>
<dbReference type="Pfam" id="PF12662">
    <property type="entry name" value="cEGF"/>
    <property type="match status" value="1"/>
</dbReference>
<keyword evidence="3" id="KW-1015">Disulfide bond</keyword>
<dbReference type="PROSITE" id="PS01186">
    <property type="entry name" value="EGF_2"/>
    <property type="match status" value="1"/>
</dbReference>
<dbReference type="PANTHER" id="PTHR24034">
    <property type="entry name" value="EGF-LIKE DOMAIN-CONTAINING PROTEIN"/>
    <property type="match status" value="1"/>
</dbReference>
<evidence type="ECO:0000256" key="1">
    <source>
        <dbReference type="ARBA" id="ARBA00022536"/>
    </source>
</evidence>
<dbReference type="AlphaFoldDB" id="A0A0B6Y2M6"/>
<organism evidence="5">
    <name type="scientific">Arion vulgaris</name>
    <dbReference type="NCBI Taxonomy" id="1028688"/>
    <lineage>
        <taxon>Eukaryota</taxon>
        <taxon>Metazoa</taxon>
        <taxon>Spiralia</taxon>
        <taxon>Lophotrochozoa</taxon>
        <taxon>Mollusca</taxon>
        <taxon>Gastropoda</taxon>
        <taxon>Heterobranchia</taxon>
        <taxon>Euthyneura</taxon>
        <taxon>Panpulmonata</taxon>
        <taxon>Eupulmonata</taxon>
        <taxon>Stylommatophora</taxon>
        <taxon>Helicina</taxon>
        <taxon>Arionoidea</taxon>
        <taxon>Arionidae</taxon>
        <taxon>Arion</taxon>
    </lineage>
</organism>
<dbReference type="SMART" id="SM00181">
    <property type="entry name" value="EGF"/>
    <property type="match status" value="3"/>
</dbReference>
<gene>
    <name evidence="5" type="primary">ORF9844</name>
</gene>
<dbReference type="PANTHER" id="PTHR24034:SF89">
    <property type="entry name" value="COMPLEMENT COMPONENT C1Q RECEPTOR"/>
    <property type="match status" value="1"/>
</dbReference>
<dbReference type="Pfam" id="PF07645">
    <property type="entry name" value="EGF_CA"/>
    <property type="match status" value="1"/>
</dbReference>
<proteinExistence type="predicted"/>
<dbReference type="InterPro" id="IPR026823">
    <property type="entry name" value="cEGF"/>
</dbReference>
<dbReference type="InterPro" id="IPR000152">
    <property type="entry name" value="EGF-type_Asp/Asn_hydroxyl_site"/>
</dbReference>
<protein>
    <recommendedName>
        <fullName evidence="4">EGF-like domain-containing protein</fullName>
    </recommendedName>
</protein>
<dbReference type="InterPro" id="IPR000742">
    <property type="entry name" value="EGF"/>
</dbReference>
<evidence type="ECO:0000259" key="4">
    <source>
        <dbReference type="PROSITE" id="PS01186"/>
    </source>
</evidence>
<evidence type="ECO:0000256" key="2">
    <source>
        <dbReference type="ARBA" id="ARBA00022737"/>
    </source>
</evidence>